<dbReference type="Pfam" id="PF04931">
    <property type="entry name" value="DNA_pol_phi"/>
    <property type="match status" value="1"/>
</dbReference>
<dbReference type="GO" id="GO:0003714">
    <property type="term" value="F:transcription corepressor activity"/>
    <property type="evidence" value="ECO:0007669"/>
    <property type="project" value="TreeGrafter"/>
</dbReference>
<dbReference type="PANTHER" id="PTHR13213">
    <property type="entry name" value="MYB-BINDING PROTEIN 1A FAMILY MEMBER"/>
    <property type="match status" value="1"/>
</dbReference>
<name>A0A6I9YZH0_9SAUR</name>
<dbReference type="KEGG" id="tsr:106555186"/>
<dbReference type="GO" id="GO:0043565">
    <property type="term" value="F:sequence-specific DNA binding"/>
    <property type="evidence" value="ECO:0007669"/>
    <property type="project" value="TreeGrafter"/>
</dbReference>
<gene>
    <name evidence="5" type="primary">LOC106555186</name>
</gene>
<keyword evidence="2" id="KW-0539">Nucleus</keyword>
<dbReference type="Proteomes" id="UP000504617">
    <property type="component" value="Unplaced"/>
</dbReference>
<reference evidence="5" key="1">
    <citation type="submission" date="2025-08" db="UniProtKB">
        <authorList>
            <consortium name="RefSeq"/>
        </authorList>
    </citation>
    <scope>IDENTIFICATION</scope>
    <source>
        <tissue evidence="5">Skeletal muscle</tissue>
    </source>
</reference>
<dbReference type="GO" id="GO:0005730">
    <property type="term" value="C:nucleolus"/>
    <property type="evidence" value="ECO:0007669"/>
    <property type="project" value="InterPro"/>
</dbReference>
<evidence type="ECO:0000256" key="3">
    <source>
        <dbReference type="SAM" id="MobiDB-lite"/>
    </source>
</evidence>
<accession>A0A6I9YZH0</accession>
<dbReference type="OrthoDB" id="342531at2759"/>
<feature type="region of interest" description="Disordered" evidence="3">
    <location>
        <begin position="30"/>
        <end position="109"/>
    </location>
</feature>
<dbReference type="InterPro" id="IPR007015">
    <property type="entry name" value="DNA_pol_V/MYBBP1A"/>
</dbReference>
<dbReference type="GeneID" id="106555186"/>
<feature type="compositionally biased region" description="Acidic residues" evidence="3">
    <location>
        <begin position="100"/>
        <end position="109"/>
    </location>
</feature>
<sequence>MTKGALQLILDVLDPQQDQDEENAVIIMEETEKKKKKLPPQNMNQVEESGESSDEDSSEESDESDKEALETNSEGEDEPDENFRAMLRNVLQAENALEGDGSDGDVDDETMMSLDEKLSSLFSEQKKRVQAKKDEKEKLRKEKILRRDFKIKVRIQVFEFMTCG</sequence>
<feature type="compositionally biased region" description="Acidic residues" evidence="3">
    <location>
        <begin position="48"/>
        <end position="65"/>
    </location>
</feature>
<evidence type="ECO:0000313" key="4">
    <source>
        <dbReference type="Proteomes" id="UP000504617"/>
    </source>
</evidence>
<organism evidence="4 5">
    <name type="scientific">Thamnophis sirtalis</name>
    <dbReference type="NCBI Taxonomy" id="35019"/>
    <lineage>
        <taxon>Eukaryota</taxon>
        <taxon>Metazoa</taxon>
        <taxon>Chordata</taxon>
        <taxon>Craniata</taxon>
        <taxon>Vertebrata</taxon>
        <taxon>Euteleostomi</taxon>
        <taxon>Lepidosauria</taxon>
        <taxon>Squamata</taxon>
        <taxon>Bifurcata</taxon>
        <taxon>Unidentata</taxon>
        <taxon>Episquamata</taxon>
        <taxon>Toxicofera</taxon>
        <taxon>Serpentes</taxon>
        <taxon>Colubroidea</taxon>
        <taxon>Colubridae</taxon>
        <taxon>Natricinae</taxon>
        <taxon>Thamnophis</taxon>
    </lineage>
</organism>
<dbReference type="GO" id="GO:0003723">
    <property type="term" value="F:RNA binding"/>
    <property type="evidence" value="ECO:0007669"/>
    <property type="project" value="TreeGrafter"/>
</dbReference>
<evidence type="ECO:0000256" key="2">
    <source>
        <dbReference type="ARBA" id="ARBA00023242"/>
    </source>
</evidence>
<comment type="subcellular location">
    <subcellularLocation>
        <location evidence="1">Nucleus</location>
    </subcellularLocation>
</comment>
<evidence type="ECO:0000313" key="5">
    <source>
        <dbReference type="RefSeq" id="XP_013929439.1"/>
    </source>
</evidence>
<dbReference type="RefSeq" id="XP_013929439.1">
    <property type="nucleotide sequence ID" value="XM_014073964.1"/>
</dbReference>
<dbReference type="AlphaFoldDB" id="A0A6I9YZH0"/>
<protein>
    <submittedName>
        <fullName evidence="5">Myb-binding protein 1A-like protein</fullName>
    </submittedName>
</protein>
<keyword evidence="4" id="KW-1185">Reference proteome</keyword>
<dbReference type="PANTHER" id="PTHR13213:SF2">
    <property type="entry name" value="MYB-BINDING PROTEIN 1A"/>
    <property type="match status" value="1"/>
</dbReference>
<evidence type="ECO:0000256" key="1">
    <source>
        <dbReference type="ARBA" id="ARBA00004123"/>
    </source>
</evidence>
<proteinExistence type="predicted"/>